<dbReference type="RefSeq" id="WP_272803638.1">
    <property type="nucleotide sequence ID" value="NZ_JAQQKY010000008.1"/>
</dbReference>
<protein>
    <submittedName>
        <fullName evidence="1">Uncharacterized protein</fullName>
    </submittedName>
</protein>
<keyword evidence="2" id="KW-1185">Reference proteome</keyword>
<sequence>MPKTAYAATHFYGEVFLRGGGFGKLGQGRAIVAVLRFGVPWCQIVNQRGRVGQRMAAVSLLVEMVKVMPGRLLDNGFRPQRAVGVYLFVYLFDFHDARMLDWQGFQGIIR</sequence>
<gene>
    <name evidence="1" type="ORF">PQU93_13230</name>
</gene>
<dbReference type="EMBL" id="JAQQKY010000008">
    <property type="protein sequence ID" value="MDC7691736.1"/>
    <property type="molecule type" value="Genomic_DNA"/>
</dbReference>
<evidence type="ECO:0000313" key="2">
    <source>
        <dbReference type="Proteomes" id="UP001221566"/>
    </source>
</evidence>
<reference evidence="1 2" key="1">
    <citation type="submission" date="2023-01" db="EMBL/GenBank/DDBJ databases">
        <title>Novel species of the genus Vogesella isolated from rivers.</title>
        <authorList>
            <person name="Lu H."/>
        </authorList>
    </citation>
    <scope>NUCLEOTIDE SEQUENCE [LARGE SCALE GENOMIC DNA]</scope>
    <source>
        <strain evidence="1 2">SH7W</strain>
    </source>
</reference>
<dbReference type="Proteomes" id="UP001221566">
    <property type="component" value="Unassembled WGS sequence"/>
</dbReference>
<name>A0ABT5I8F9_VOGIN</name>
<evidence type="ECO:0000313" key="1">
    <source>
        <dbReference type="EMBL" id="MDC7691736.1"/>
    </source>
</evidence>
<comment type="caution">
    <text evidence="1">The sequence shown here is derived from an EMBL/GenBank/DDBJ whole genome shotgun (WGS) entry which is preliminary data.</text>
</comment>
<accession>A0ABT5I8F9</accession>
<organism evidence="1 2">
    <name type="scientific">Vogesella indigofera</name>
    <name type="common">Pseudomonas indigofera</name>
    <dbReference type="NCBI Taxonomy" id="45465"/>
    <lineage>
        <taxon>Bacteria</taxon>
        <taxon>Pseudomonadati</taxon>
        <taxon>Pseudomonadota</taxon>
        <taxon>Betaproteobacteria</taxon>
        <taxon>Neisseriales</taxon>
        <taxon>Chromobacteriaceae</taxon>
        <taxon>Vogesella</taxon>
    </lineage>
</organism>
<proteinExistence type="predicted"/>